<proteinExistence type="predicted"/>
<organism evidence="1 2">
    <name type="scientific">Suhomyces tanzawaensis NRRL Y-17324</name>
    <dbReference type="NCBI Taxonomy" id="984487"/>
    <lineage>
        <taxon>Eukaryota</taxon>
        <taxon>Fungi</taxon>
        <taxon>Dikarya</taxon>
        <taxon>Ascomycota</taxon>
        <taxon>Saccharomycotina</taxon>
        <taxon>Pichiomycetes</taxon>
        <taxon>Debaryomycetaceae</taxon>
        <taxon>Suhomyces</taxon>
    </lineage>
</organism>
<dbReference type="EMBL" id="KV453911">
    <property type="protein sequence ID" value="ODV79887.1"/>
    <property type="molecule type" value="Genomic_DNA"/>
</dbReference>
<dbReference type="GeneID" id="30980886"/>
<name>A0A1E4SKC7_9ASCO</name>
<keyword evidence="2" id="KW-1185">Reference proteome</keyword>
<accession>A0A1E4SKC7</accession>
<dbReference type="RefSeq" id="XP_020065009.1">
    <property type="nucleotide sequence ID" value="XM_020206749.1"/>
</dbReference>
<reference evidence="2" key="1">
    <citation type="submission" date="2016-05" db="EMBL/GenBank/DDBJ databases">
        <title>Comparative genomics of biotechnologically important yeasts.</title>
        <authorList>
            <consortium name="DOE Joint Genome Institute"/>
            <person name="Riley R."/>
            <person name="Haridas S."/>
            <person name="Wolfe K.H."/>
            <person name="Lopes M.R."/>
            <person name="Hittinger C.T."/>
            <person name="Goker M."/>
            <person name="Salamov A."/>
            <person name="Wisecaver J."/>
            <person name="Long T.M."/>
            <person name="Aerts A.L."/>
            <person name="Barry K."/>
            <person name="Choi C."/>
            <person name="Clum A."/>
            <person name="Coughlan A.Y."/>
            <person name="Deshpande S."/>
            <person name="Douglass A.P."/>
            <person name="Hanson S.J."/>
            <person name="Klenk H.-P."/>
            <person name="Labutti K."/>
            <person name="Lapidus A."/>
            <person name="Lindquist E."/>
            <person name="Lipzen A."/>
            <person name="Meier-Kolthoff J.P."/>
            <person name="Ohm R.A."/>
            <person name="Otillar R.P."/>
            <person name="Pangilinan J."/>
            <person name="Peng Y."/>
            <person name="Rokas A."/>
            <person name="Rosa C.A."/>
            <person name="Scheuner C."/>
            <person name="Sibirny A.A."/>
            <person name="Slot J.C."/>
            <person name="Stielow J.B."/>
            <person name="Sun H."/>
            <person name="Kurtzman C.P."/>
            <person name="Blackwell M."/>
            <person name="Grigoriev I.V."/>
            <person name="Jeffries T.W."/>
        </authorList>
    </citation>
    <scope>NUCLEOTIDE SEQUENCE [LARGE SCALE GENOMIC DNA]</scope>
    <source>
        <strain evidence="2">NRRL Y-17324</strain>
    </source>
</reference>
<evidence type="ECO:0000313" key="2">
    <source>
        <dbReference type="Proteomes" id="UP000094285"/>
    </source>
</evidence>
<sequence length="118" mass="13357">MAYLKPKRPELPYQPRLARIDGGDVFILHDYEQLVRALIDIISARDPWPEEVHPLQSANTVMREDYTRNRLASKNGGGAEPSLVWGHDLAFVAPNRAQTSSSAWRLLDRHRCCATHPG</sequence>
<dbReference type="Proteomes" id="UP000094285">
    <property type="component" value="Unassembled WGS sequence"/>
</dbReference>
<gene>
    <name evidence="1" type="ORF">CANTADRAFT_218586</name>
</gene>
<dbReference type="AlphaFoldDB" id="A0A1E4SKC7"/>
<protein>
    <submittedName>
        <fullName evidence="1">Uncharacterized protein</fullName>
    </submittedName>
</protein>
<evidence type="ECO:0000313" key="1">
    <source>
        <dbReference type="EMBL" id="ODV79887.1"/>
    </source>
</evidence>